<name>A0A1G4G4M7_9BACT</name>
<dbReference type="InterPro" id="IPR000683">
    <property type="entry name" value="Gfo/Idh/MocA-like_OxRdtase_N"/>
</dbReference>
<dbReference type="SUPFAM" id="SSF51735">
    <property type="entry name" value="NAD(P)-binding Rossmann-fold domains"/>
    <property type="match status" value="1"/>
</dbReference>
<proteinExistence type="predicted"/>
<dbReference type="Pfam" id="PF01408">
    <property type="entry name" value="GFO_IDH_MocA"/>
    <property type="match status" value="1"/>
</dbReference>
<evidence type="ECO:0000259" key="2">
    <source>
        <dbReference type="Pfam" id="PF22725"/>
    </source>
</evidence>
<dbReference type="GO" id="GO:0000166">
    <property type="term" value="F:nucleotide binding"/>
    <property type="evidence" value="ECO:0007669"/>
    <property type="project" value="InterPro"/>
</dbReference>
<evidence type="ECO:0000313" key="4">
    <source>
        <dbReference type="Proteomes" id="UP000178485"/>
    </source>
</evidence>
<gene>
    <name evidence="3" type="ORF">ING2E5A_0665</name>
</gene>
<dbReference type="PANTHER" id="PTHR43708">
    <property type="entry name" value="CONSERVED EXPRESSED OXIDOREDUCTASE (EUROFUNG)"/>
    <property type="match status" value="1"/>
</dbReference>
<dbReference type="SUPFAM" id="SSF55347">
    <property type="entry name" value="Glyceraldehyde-3-phosphate dehydrogenase-like, C-terminal domain"/>
    <property type="match status" value="1"/>
</dbReference>
<sequence length="389" mass="43700">MEKRRLKMGMVGGGITGFIGAIHLRAALMENRVELVCGCFSSNPEVSKESGRFYSLSDHRIYSNYREMFDKEASLPEEERMDFVVIVTPNKYHFEPAMMALERGFHVVLDKPMTFSLEEAKALQRKVEETGLVLALTHVYTGYPAVKEMKARIAAGELGKLRRLYVEYPQGWLAERIELQEGNNAGWRTDPKLSGKAGCMGDIGTHAWHLCEYVTGLKVVELCAELNTFVPGRPIDDDGVAMMRMEEGVKALLSASQIAVGEANNINIRVYGEKGGIKWVQEDPNRLFLRRGNSPEEVIHIGGNHPYLGTRAKWNIRTPGGHPEGFIEAFANIYRNFTLTVLAKMNNMTPTAEMLDFPGVYDGVRGMQFIETVVESGWSEGAKWVKWKE</sequence>
<dbReference type="RefSeq" id="WP_071136165.1">
    <property type="nucleotide sequence ID" value="NZ_DUQN01000028.1"/>
</dbReference>
<protein>
    <submittedName>
        <fullName evidence="3">Putative oxidoreductase y4hM</fullName>
        <ecNumber evidence="3">1.-.-.-</ecNumber>
    </submittedName>
</protein>
<evidence type="ECO:0000259" key="1">
    <source>
        <dbReference type="Pfam" id="PF01408"/>
    </source>
</evidence>
<evidence type="ECO:0000313" key="3">
    <source>
        <dbReference type="EMBL" id="SCM55981.1"/>
    </source>
</evidence>
<dbReference type="PANTHER" id="PTHR43708:SF3">
    <property type="entry name" value="OXIDOREDUCTASE"/>
    <property type="match status" value="1"/>
</dbReference>
<feature type="domain" description="Gfo/Idh/MocA-like oxidoreductase N-terminal" evidence="1">
    <location>
        <begin position="7"/>
        <end position="137"/>
    </location>
</feature>
<dbReference type="InterPro" id="IPR055170">
    <property type="entry name" value="GFO_IDH_MocA-like_dom"/>
</dbReference>
<accession>A0A1G4G4M7</accession>
<dbReference type="Proteomes" id="UP000178485">
    <property type="component" value="Chromosome i"/>
</dbReference>
<feature type="domain" description="GFO/IDH/MocA-like oxidoreductase" evidence="2">
    <location>
        <begin position="147"/>
        <end position="277"/>
    </location>
</feature>
<dbReference type="Gene3D" id="3.30.360.10">
    <property type="entry name" value="Dihydrodipicolinate Reductase, domain 2"/>
    <property type="match status" value="1"/>
</dbReference>
<dbReference type="AlphaFoldDB" id="A0A1G4G4M7"/>
<dbReference type="GO" id="GO:0016491">
    <property type="term" value="F:oxidoreductase activity"/>
    <property type="evidence" value="ECO:0007669"/>
    <property type="project" value="UniProtKB-KW"/>
</dbReference>
<dbReference type="Gene3D" id="3.40.50.720">
    <property type="entry name" value="NAD(P)-binding Rossmann-like Domain"/>
    <property type="match status" value="1"/>
</dbReference>
<dbReference type="KEGG" id="pmuc:ING2E5A_0665"/>
<reference evidence="3 4" key="1">
    <citation type="submission" date="2016-08" db="EMBL/GenBank/DDBJ databases">
        <authorList>
            <person name="Seilhamer J.J."/>
        </authorList>
    </citation>
    <scope>NUCLEOTIDE SEQUENCE [LARGE SCALE GENOMIC DNA]</scope>
    <source>
        <strain evidence="3">ING2-E5A</strain>
    </source>
</reference>
<dbReference type="InterPro" id="IPR051317">
    <property type="entry name" value="Gfo/Idh/MocA_oxidoreduct"/>
</dbReference>
<dbReference type="InterPro" id="IPR036291">
    <property type="entry name" value="NAD(P)-bd_dom_sf"/>
</dbReference>
<dbReference type="EMBL" id="LT608328">
    <property type="protein sequence ID" value="SCM55981.1"/>
    <property type="molecule type" value="Genomic_DNA"/>
</dbReference>
<keyword evidence="4" id="KW-1185">Reference proteome</keyword>
<dbReference type="EC" id="1.-.-.-" evidence="3"/>
<keyword evidence="3" id="KW-0560">Oxidoreductase</keyword>
<dbReference type="Pfam" id="PF22725">
    <property type="entry name" value="GFO_IDH_MocA_C3"/>
    <property type="match status" value="1"/>
</dbReference>
<organism evidence="3 4">
    <name type="scientific">Petrimonas mucosa</name>
    <dbReference type="NCBI Taxonomy" id="1642646"/>
    <lineage>
        <taxon>Bacteria</taxon>
        <taxon>Pseudomonadati</taxon>
        <taxon>Bacteroidota</taxon>
        <taxon>Bacteroidia</taxon>
        <taxon>Bacteroidales</taxon>
        <taxon>Dysgonomonadaceae</taxon>
        <taxon>Petrimonas</taxon>
    </lineage>
</organism>
<dbReference type="STRING" id="1642646.ING2E5A_0665"/>